<evidence type="ECO:0000256" key="13">
    <source>
        <dbReference type="ARBA" id="ARBA00023065"/>
    </source>
</evidence>
<evidence type="ECO:0000256" key="15">
    <source>
        <dbReference type="PROSITE-ProRule" id="PRU00433"/>
    </source>
</evidence>
<feature type="transmembrane region" description="Helical" evidence="17">
    <location>
        <begin position="9"/>
        <end position="28"/>
    </location>
</feature>
<dbReference type="EMBL" id="CP064782">
    <property type="protein sequence ID" value="QWT48314.1"/>
    <property type="molecule type" value="Genomic_DNA"/>
</dbReference>
<dbReference type="PIRSF" id="PIRSF000006">
    <property type="entry name" value="Cbb3-Cox_fixP"/>
    <property type="match status" value="1"/>
</dbReference>
<keyword evidence="10 17" id="KW-1133">Transmembrane helix</keyword>
<name>A0A975SM13_9RHOO</name>
<evidence type="ECO:0000256" key="8">
    <source>
        <dbReference type="ARBA" id="ARBA00022737"/>
    </source>
</evidence>
<feature type="region of interest" description="Disordered" evidence="16">
    <location>
        <begin position="296"/>
        <end position="330"/>
    </location>
</feature>
<keyword evidence="14 17" id="KW-0472">Membrane</keyword>
<evidence type="ECO:0000313" key="20">
    <source>
        <dbReference type="Proteomes" id="UP000683428"/>
    </source>
</evidence>
<evidence type="ECO:0000256" key="4">
    <source>
        <dbReference type="ARBA" id="ARBA00022475"/>
    </source>
</evidence>
<evidence type="ECO:0000256" key="17">
    <source>
        <dbReference type="SAM" id="Phobius"/>
    </source>
</evidence>
<comment type="subunit">
    <text evidence="14">Component of the cbb3-type cytochrome c oxidase.</text>
</comment>
<evidence type="ECO:0000256" key="9">
    <source>
        <dbReference type="ARBA" id="ARBA00022781"/>
    </source>
</evidence>
<keyword evidence="11 14" id="KW-0560">Oxidoreductase</keyword>
<dbReference type="GO" id="GO:0046872">
    <property type="term" value="F:metal ion binding"/>
    <property type="evidence" value="ECO:0007669"/>
    <property type="project" value="UniProtKB-KW"/>
</dbReference>
<keyword evidence="13 14" id="KW-0406">Ion transport</keyword>
<proteinExistence type="inferred from homology"/>
<keyword evidence="14" id="KW-0813">Transport</keyword>
<dbReference type="PANTHER" id="PTHR33751:SF1">
    <property type="entry name" value="CBB3-TYPE CYTOCHROME C OXIDASE SUBUNIT FIXP"/>
    <property type="match status" value="1"/>
</dbReference>
<keyword evidence="8" id="KW-0677">Repeat</keyword>
<dbReference type="Pfam" id="PF13442">
    <property type="entry name" value="Cytochrome_CBB3"/>
    <property type="match status" value="2"/>
</dbReference>
<dbReference type="Proteomes" id="UP000683428">
    <property type="component" value="Chromosome"/>
</dbReference>
<organism evidence="19 20">
    <name type="scientific">Azospira inquinata</name>
    <dbReference type="NCBI Taxonomy" id="2785627"/>
    <lineage>
        <taxon>Bacteria</taxon>
        <taxon>Pseudomonadati</taxon>
        <taxon>Pseudomonadota</taxon>
        <taxon>Betaproteobacteria</taxon>
        <taxon>Rhodocyclales</taxon>
        <taxon>Rhodocyclaceae</taxon>
        <taxon>Azospira</taxon>
    </lineage>
</organism>
<feature type="compositionally biased region" description="Low complexity" evidence="16">
    <location>
        <begin position="303"/>
        <end position="330"/>
    </location>
</feature>
<dbReference type="InterPro" id="IPR009056">
    <property type="entry name" value="Cyt_c-like_dom"/>
</dbReference>
<evidence type="ECO:0000256" key="16">
    <source>
        <dbReference type="SAM" id="MobiDB-lite"/>
    </source>
</evidence>
<feature type="domain" description="Cytochrome c" evidence="18">
    <location>
        <begin position="128"/>
        <end position="206"/>
    </location>
</feature>
<dbReference type="Pfam" id="PF14715">
    <property type="entry name" value="FixP_N"/>
    <property type="match status" value="1"/>
</dbReference>
<dbReference type="GO" id="GO:0005886">
    <property type="term" value="C:plasma membrane"/>
    <property type="evidence" value="ECO:0007669"/>
    <property type="project" value="UniProtKB-SubCell"/>
</dbReference>
<feature type="domain" description="Cytochrome c" evidence="18">
    <location>
        <begin position="213"/>
        <end position="295"/>
    </location>
</feature>
<comment type="subcellular location">
    <subcellularLocation>
        <location evidence="1 14">Cell inner membrane</location>
    </subcellularLocation>
</comment>
<keyword evidence="14" id="KW-0249">Electron transport</keyword>
<dbReference type="AlphaFoldDB" id="A0A975SM13"/>
<gene>
    <name evidence="19" type="primary">ccoP</name>
    <name evidence="19" type="ORF">Azoinq_10640</name>
</gene>
<comment type="cofactor">
    <cofactor evidence="14">
        <name>heme c</name>
        <dbReference type="ChEBI" id="CHEBI:61717"/>
    </cofactor>
    <text evidence="14">Binds 2 heme C groups per subunit.</text>
</comment>
<keyword evidence="14" id="KW-0679">Respiratory chain</keyword>
<keyword evidence="14 15" id="KW-0349">Heme</keyword>
<keyword evidence="7 14" id="KW-0479">Metal-binding</keyword>
<evidence type="ECO:0000313" key="19">
    <source>
        <dbReference type="EMBL" id="QWT48314.1"/>
    </source>
</evidence>
<dbReference type="KEGG" id="aiq:Azoinq_10640"/>
<dbReference type="InterPro" id="IPR032858">
    <property type="entry name" value="CcoP_N"/>
</dbReference>
<comment type="similarity">
    <text evidence="3 14">Belongs to the CcoP / FixP family.</text>
</comment>
<dbReference type="GO" id="GO:0009055">
    <property type="term" value="F:electron transfer activity"/>
    <property type="evidence" value="ECO:0007669"/>
    <property type="project" value="InterPro"/>
</dbReference>
<evidence type="ECO:0000256" key="14">
    <source>
        <dbReference type="PIRNR" id="PIRNR000006"/>
    </source>
</evidence>
<evidence type="ECO:0000256" key="7">
    <source>
        <dbReference type="ARBA" id="ARBA00022723"/>
    </source>
</evidence>
<evidence type="ECO:0000256" key="10">
    <source>
        <dbReference type="ARBA" id="ARBA00022989"/>
    </source>
</evidence>
<evidence type="ECO:0000256" key="3">
    <source>
        <dbReference type="ARBA" id="ARBA00006113"/>
    </source>
</evidence>
<sequence length="330" mass="35747">MSDFVNEFWNLYVIVIVLVSVIGCGVFLKTQSVRPEGTVTTTGHEWDETLAEYNHPLPAWWSWLFYITVVFALVYLTLFPGLGSFKGVLGWTSIGQYKAEVKKADETYGPIFDKYMKMDLRAVAADKEANEMGKRLFLTYCSQCHGSDARGAKGFPNLTDHDWQWGGDPETIEKTILDGRTAMMPSHAPLGADTIKNLANYVRSLSGLPHDDALAAKGKETFMTAGCTGCHGPDAHGTHAVGAPNLTDKVWLYGSSENTIIETITKGRNNRMPAWREFLGEPKVHLLAAYVLSLSGGEPSPQPAAAPAAPAAADAQPAADQQPAADAAAK</sequence>
<dbReference type="PROSITE" id="PS51007">
    <property type="entry name" value="CYTC"/>
    <property type="match status" value="2"/>
</dbReference>
<dbReference type="GO" id="GO:0020037">
    <property type="term" value="F:heme binding"/>
    <property type="evidence" value="ECO:0007669"/>
    <property type="project" value="InterPro"/>
</dbReference>
<feature type="transmembrane region" description="Helical" evidence="17">
    <location>
        <begin position="60"/>
        <end position="79"/>
    </location>
</feature>
<dbReference type="GO" id="GO:1902600">
    <property type="term" value="P:proton transmembrane transport"/>
    <property type="evidence" value="ECO:0007669"/>
    <property type="project" value="UniProtKB-KW"/>
</dbReference>
<evidence type="ECO:0000256" key="6">
    <source>
        <dbReference type="ARBA" id="ARBA00022692"/>
    </source>
</evidence>
<evidence type="ECO:0000256" key="1">
    <source>
        <dbReference type="ARBA" id="ARBA00004533"/>
    </source>
</evidence>
<evidence type="ECO:0000256" key="5">
    <source>
        <dbReference type="ARBA" id="ARBA00022519"/>
    </source>
</evidence>
<evidence type="ECO:0000259" key="18">
    <source>
        <dbReference type="PROSITE" id="PS51007"/>
    </source>
</evidence>
<keyword evidence="9 14" id="KW-0375">Hydrogen ion transport</keyword>
<evidence type="ECO:0000256" key="2">
    <source>
        <dbReference type="ARBA" id="ARBA00004673"/>
    </source>
</evidence>
<keyword evidence="20" id="KW-1185">Reference proteome</keyword>
<dbReference type="InterPro" id="IPR050597">
    <property type="entry name" value="Cytochrome_c_Oxidase_Subunit"/>
</dbReference>
<dbReference type="NCBIfam" id="TIGR00782">
    <property type="entry name" value="ccoP"/>
    <property type="match status" value="1"/>
</dbReference>
<dbReference type="RefSeq" id="WP_216129257.1">
    <property type="nucleotide sequence ID" value="NZ_CP064782.1"/>
</dbReference>
<reference evidence="19" key="1">
    <citation type="submission" date="2020-11" db="EMBL/GenBank/DDBJ databases">
        <title>Azospira inquinata sp. nov.</title>
        <authorList>
            <person name="Moe W.M."/>
            <person name="Mikes M.C."/>
        </authorList>
    </citation>
    <scope>NUCLEOTIDE SEQUENCE</scope>
    <source>
        <strain evidence="19">Azo-3</strain>
    </source>
</reference>
<comment type="function">
    <text evidence="14">C-type cytochrome. Part of the cbb3-type cytochrome c oxidase complex.</text>
</comment>
<accession>A0A975SM13</accession>
<comment type="pathway">
    <text evidence="2 14">Energy metabolism; oxidative phosphorylation.</text>
</comment>
<keyword evidence="6 17" id="KW-0812">Transmembrane</keyword>
<dbReference type="GO" id="GO:0016491">
    <property type="term" value="F:oxidoreductase activity"/>
    <property type="evidence" value="ECO:0007669"/>
    <property type="project" value="UniProtKB-KW"/>
</dbReference>
<dbReference type="PANTHER" id="PTHR33751">
    <property type="entry name" value="CBB3-TYPE CYTOCHROME C OXIDASE SUBUNIT FIXP"/>
    <property type="match status" value="1"/>
</dbReference>
<evidence type="ECO:0000256" key="11">
    <source>
        <dbReference type="ARBA" id="ARBA00023002"/>
    </source>
</evidence>
<keyword evidence="4 14" id="KW-1003">Cell membrane</keyword>
<evidence type="ECO:0000256" key="12">
    <source>
        <dbReference type="ARBA" id="ARBA00023004"/>
    </source>
</evidence>
<dbReference type="InterPro" id="IPR004678">
    <property type="entry name" value="Cyt_c_oxidase_cbb3_su3"/>
</dbReference>
<keyword evidence="12 14" id="KW-0408">Iron</keyword>
<protein>
    <recommendedName>
        <fullName evidence="14">Cbb3-type cytochrome c oxidase subunit</fullName>
    </recommendedName>
</protein>
<keyword evidence="5 14" id="KW-0997">Cell inner membrane</keyword>